<protein>
    <submittedName>
        <fullName evidence="1">Uncharacterized protein</fullName>
    </submittedName>
</protein>
<evidence type="ECO:0000313" key="2">
    <source>
        <dbReference type="Proteomes" id="UP000501690"/>
    </source>
</evidence>
<dbReference type="EMBL" id="CP039346">
    <property type="protein sequence ID" value="QCD83829.1"/>
    <property type="molecule type" value="Genomic_DNA"/>
</dbReference>
<name>A0A4D6L5Q9_VIGUN</name>
<proteinExistence type="predicted"/>
<gene>
    <name evidence="1" type="ORF">DEO72_LG2g4176</name>
</gene>
<sequence length="70" mass="7763">MLPPRCSNHHRVASGSCTSTAAATTLLQPPSPCLRWFAAPSFPTPPFRAWLFRTPPSPFSDNYRVVIPPR</sequence>
<reference evidence="1 2" key="1">
    <citation type="submission" date="2019-04" db="EMBL/GenBank/DDBJ databases">
        <title>An improved genome assembly and genetic linkage map for asparagus bean, Vigna unguiculata ssp. sesquipedialis.</title>
        <authorList>
            <person name="Xia Q."/>
            <person name="Zhang R."/>
            <person name="Dong Y."/>
        </authorList>
    </citation>
    <scope>NUCLEOTIDE SEQUENCE [LARGE SCALE GENOMIC DNA]</scope>
    <source>
        <tissue evidence="1">Leaf</tissue>
    </source>
</reference>
<dbReference type="AlphaFoldDB" id="A0A4D6L5Q9"/>
<keyword evidence="2" id="KW-1185">Reference proteome</keyword>
<evidence type="ECO:0000313" key="1">
    <source>
        <dbReference type="EMBL" id="QCD83829.1"/>
    </source>
</evidence>
<organism evidence="1 2">
    <name type="scientific">Vigna unguiculata</name>
    <name type="common">Cowpea</name>
    <dbReference type="NCBI Taxonomy" id="3917"/>
    <lineage>
        <taxon>Eukaryota</taxon>
        <taxon>Viridiplantae</taxon>
        <taxon>Streptophyta</taxon>
        <taxon>Embryophyta</taxon>
        <taxon>Tracheophyta</taxon>
        <taxon>Spermatophyta</taxon>
        <taxon>Magnoliopsida</taxon>
        <taxon>eudicotyledons</taxon>
        <taxon>Gunneridae</taxon>
        <taxon>Pentapetalae</taxon>
        <taxon>rosids</taxon>
        <taxon>fabids</taxon>
        <taxon>Fabales</taxon>
        <taxon>Fabaceae</taxon>
        <taxon>Papilionoideae</taxon>
        <taxon>50 kb inversion clade</taxon>
        <taxon>NPAAA clade</taxon>
        <taxon>indigoferoid/millettioid clade</taxon>
        <taxon>Phaseoleae</taxon>
        <taxon>Vigna</taxon>
    </lineage>
</organism>
<accession>A0A4D6L5Q9</accession>
<dbReference type="Proteomes" id="UP000501690">
    <property type="component" value="Linkage Group LG2"/>
</dbReference>